<gene>
    <name evidence="1" type="ORF">P6N53_11200</name>
</gene>
<evidence type="ECO:0000313" key="2">
    <source>
        <dbReference type="Proteomes" id="UP001172911"/>
    </source>
</evidence>
<protein>
    <submittedName>
        <fullName evidence="1">DUF4363 family protein</fullName>
    </submittedName>
</protein>
<reference evidence="1" key="2">
    <citation type="submission" date="2023-03" db="EMBL/GenBank/DDBJ databases">
        <authorList>
            <person name="Zhang Z."/>
        </authorList>
    </citation>
    <scope>NUCLEOTIDE SEQUENCE</scope>
    <source>
        <strain evidence="1">DSA</strain>
    </source>
</reference>
<reference evidence="1" key="1">
    <citation type="journal article" date="2023" name="J. Hazard. Mater.">
        <title>Anaerobic biodegradation of pyrene and benzo[a]pyrene by a new sulfate-reducing Desulforamulus aquiferis strain DSA.</title>
        <authorList>
            <person name="Zhang Z."/>
            <person name="Sun J."/>
            <person name="Gong X."/>
            <person name="Wang C."/>
            <person name="Wang H."/>
        </authorList>
    </citation>
    <scope>NUCLEOTIDE SEQUENCE</scope>
    <source>
        <strain evidence="1">DSA</strain>
    </source>
</reference>
<dbReference type="Pfam" id="PF14276">
    <property type="entry name" value="DUF4363"/>
    <property type="match status" value="1"/>
</dbReference>
<dbReference type="RefSeq" id="WP_304543117.1">
    <property type="nucleotide sequence ID" value="NZ_JARPTC010000016.1"/>
</dbReference>
<comment type="caution">
    <text evidence="1">The sequence shown here is derived from an EMBL/GenBank/DDBJ whole genome shotgun (WGS) entry which is preliminary data.</text>
</comment>
<dbReference type="AlphaFoldDB" id="A0AAW7ZG48"/>
<keyword evidence="2" id="KW-1185">Reference proteome</keyword>
<accession>A0AAW7ZG48</accession>
<dbReference type="Proteomes" id="UP001172911">
    <property type="component" value="Unassembled WGS sequence"/>
</dbReference>
<sequence length="126" mass="14651">MRLLLILFTVLALIITAGLWIGQTIENDADQFSKHIDGIKDNITQGNWDLANAKIMELEEKWSQKGKWWPIVMDHQEIDNIQFSLAKVKEYIREKDKVQSLGELAELRLIFIHLPEKEAINLKNIL</sequence>
<name>A0AAW7ZG48_9FIRM</name>
<organism evidence="1 2">
    <name type="scientific">Desulforamulus aquiferis</name>
    <dbReference type="NCBI Taxonomy" id="1397668"/>
    <lineage>
        <taxon>Bacteria</taxon>
        <taxon>Bacillati</taxon>
        <taxon>Bacillota</taxon>
        <taxon>Clostridia</taxon>
        <taxon>Eubacteriales</taxon>
        <taxon>Peptococcaceae</taxon>
        <taxon>Desulforamulus</taxon>
    </lineage>
</organism>
<dbReference type="InterPro" id="IPR025373">
    <property type="entry name" value="DUF4363"/>
</dbReference>
<evidence type="ECO:0000313" key="1">
    <source>
        <dbReference type="EMBL" id="MDO7787785.1"/>
    </source>
</evidence>
<dbReference type="EMBL" id="JARPTC010000016">
    <property type="protein sequence ID" value="MDO7787785.1"/>
    <property type="molecule type" value="Genomic_DNA"/>
</dbReference>
<proteinExistence type="predicted"/>